<dbReference type="CDD" id="cd22749">
    <property type="entry name" value="Otubain_C65"/>
    <property type="match status" value="1"/>
</dbReference>
<dbReference type="Gene3D" id="1.20.120.1750">
    <property type="match status" value="1"/>
</dbReference>
<keyword evidence="13" id="KW-0788">Thiol protease</keyword>
<evidence type="ECO:0000259" key="18">
    <source>
        <dbReference type="PROSITE" id="PS50089"/>
    </source>
</evidence>
<evidence type="ECO:0000256" key="3">
    <source>
        <dbReference type="ARBA" id="ARBA00004167"/>
    </source>
</evidence>
<evidence type="ECO:0000256" key="16">
    <source>
        <dbReference type="ARBA" id="ARBA00023136"/>
    </source>
</evidence>
<dbReference type="PROSITE" id="PS51873">
    <property type="entry name" value="TRIAD"/>
    <property type="match status" value="1"/>
</dbReference>
<evidence type="ECO:0008006" key="22">
    <source>
        <dbReference type="Google" id="ProtNLM"/>
    </source>
</evidence>
<dbReference type="Gene3D" id="3.30.40.10">
    <property type="entry name" value="Zinc/RING finger domain, C3HC4 (zinc finger)"/>
    <property type="match status" value="2"/>
</dbReference>
<dbReference type="SUPFAM" id="SSF54001">
    <property type="entry name" value="Cysteine proteinases"/>
    <property type="match status" value="1"/>
</dbReference>
<evidence type="ECO:0000256" key="15">
    <source>
        <dbReference type="ARBA" id="ARBA00022989"/>
    </source>
</evidence>
<dbReference type="CDD" id="cd20336">
    <property type="entry name" value="Rcat_RBR"/>
    <property type="match status" value="1"/>
</dbReference>
<dbReference type="GO" id="GO:0031090">
    <property type="term" value="C:organelle membrane"/>
    <property type="evidence" value="ECO:0007669"/>
    <property type="project" value="UniProtKB-ARBA"/>
</dbReference>
<comment type="caution">
    <text evidence="20">The sequence shown here is derived from an EMBL/GenBank/DDBJ whole genome shotgun (WGS) entry which is preliminary data.</text>
</comment>
<dbReference type="InterPro" id="IPR042467">
    <property type="entry name" value="Peptidase_C65_otubain_sub2"/>
</dbReference>
<organism evidence="20 21">
    <name type="scientific">Blepharisma stoltei</name>
    <dbReference type="NCBI Taxonomy" id="1481888"/>
    <lineage>
        <taxon>Eukaryota</taxon>
        <taxon>Sar</taxon>
        <taxon>Alveolata</taxon>
        <taxon>Ciliophora</taxon>
        <taxon>Postciliodesmatophora</taxon>
        <taxon>Heterotrichea</taxon>
        <taxon>Heterotrichida</taxon>
        <taxon>Blepharismidae</taxon>
        <taxon>Blepharisma</taxon>
    </lineage>
</organism>
<dbReference type="InterPro" id="IPR031127">
    <property type="entry name" value="E3_UB_ligase_RBR"/>
</dbReference>
<sequence length="1014" mass="116848">MELNKREVFGRAQIVKDNKLLVYIPEDQMHLALPSSWISKAPINSVIRIYHYNDKYHKAELYNAYSTVDGIIVEDRIENYLVNVQASYNSSVCIIVPKNLFTIDKVKPLVGSQVTLYKSENGKIWNVIVKEEKNAEPEIQKIEGGDEEYPETVGKSRINIYYLKSEFAFNSKIIECIEKLGTEYAAFRRSRGDGNCYYRAVGVSYIEHLCRPTTNLSQFEKFISKLEKRQGIFREINGFSRRKEFLKLLDYLYSCKKANVWSAIKEAQNIFQDINDDETIVREMRAIASLYLVDNSTSTKLSGFLISDEIGYGTTQSVYMKMMKMGEEAEGVAFNCMSEALQIRIHHICLRRDGLDIHTFEPEESNNSDMYLLLKPGHYDLLYTHKQIQDDCYDLETCQFLPQGSQNRSDQQAVRGAPEDYTAKLLNHVQYLYENLYHLSVSNKLHRSDLLPDFGQRISSFWNEFTSLDNCNYSPSLSDLTKAEENLLKLAKSDNFACRLLEICFYCQEKQACIMLKCGHLYCQEDIIDCLEQQTAGMFLLNPFEKTSPITCLMCTQEISQDEVKAVLGNTWQDYDKMREERQKQYQHKIDRGQGIIICPNCEGRKKQEDFRNKHKCMCDSCISNIVSQTKICPICEEEIRMEEIVGIVKPVCGYCQEVITEFSLVKCKTHWLCINCESFSYLPQNCIFCHRNFSKGEYELISTHHKFYCDICKGSFNQEDLNPSLCPCTICKGCFNSCVNDNGSVCYFCGRMIEEIDISVLKKFEDPAPLPSKKSCAVCIEEFSRAEMLTLSCDHYFCKNCLVGYLESEIDSGRIINGIKCPIPECLEIVDGSIMIANLSPEKWDHYNKISIKKQYKITECPKCNSEFEIDQNKVRCPQCKAKFCAACLKDQHEGSCDENERKELLRDLEKEGESVSECPGCHYPYLKDNACDHVKCTQPDCGIEFCFRCSCIRAPTLVHGNHYHRPECNFHAEYNGEDVYSPDKCIECKKLGRLCPKPQKLKAQRKFDEGEV</sequence>
<keyword evidence="8" id="KW-0479">Metal-binding</keyword>
<evidence type="ECO:0000256" key="12">
    <source>
        <dbReference type="ARBA" id="ARBA00022801"/>
    </source>
</evidence>
<dbReference type="PROSITE" id="PS00518">
    <property type="entry name" value="ZF_RING_1"/>
    <property type="match status" value="1"/>
</dbReference>
<evidence type="ECO:0000256" key="14">
    <source>
        <dbReference type="ARBA" id="ARBA00022833"/>
    </source>
</evidence>
<evidence type="ECO:0000256" key="1">
    <source>
        <dbReference type="ARBA" id="ARBA00000707"/>
    </source>
</evidence>
<comment type="subcellular location">
    <subcellularLocation>
        <location evidence="3">Membrane</location>
        <topology evidence="3">Single-pass membrane protein</topology>
    </subcellularLocation>
</comment>
<keyword evidence="11" id="KW-0833">Ubl conjugation pathway</keyword>
<dbReference type="GO" id="GO:0061630">
    <property type="term" value="F:ubiquitin protein ligase activity"/>
    <property type="evidence" value="ECO:0007669"/>
    <property type="project" value="UniProtKB-EC"/>
</dbReference>
<dbReference type="InterPro" id="IPR027370">
    <property type="entry name" value="Znf-RING_euk"/>
</dbReference>
<dbReference type="InterPro" id="IPR044066">
    <property type="entry name" value="TRIAD_supradom"/>
</dbReference>
<keyword evidence="16" id="KW-0472">Membrane</keyword>
<keyword evidence="15" id="KW-1133">Transmembrane helix</keyword>
<accession>A0AAU9IB04</accession>
<evidence type="ECO:0000256" key="10">
    <source>
        <dbReference type="ARBA" id="ARBA00022771"/>
    </source>
</evidence>
<evidence type="ECO:0000256" key="17">
    <source>
        <dbReference type="PROSITE-ProRule" id="PRU00175"/>
    </source>
</evidence>
<evidence type="ECO:0000256" key="13">
    <source>
        <dbReference type="ARBA" id="ARBA00022807"/>
    </source>
</evidence>
<dbReference type="AlphaFoldDB" id="A0AAU9IB04"/>
<dbReference type="InterPro" id="IPR013083">
    <property type="entry name" value="Znf_RING/FYVE/PHD"/>
</dbReference>
<keyword evidence="5" id="KW-0645">Protease</keyword>
<evidence type="ECO:0000256" key="7">
    <source>
        <dbReference type="ARBA" id="ARBA00022692"/>
    </source>
</evidence>
<feature type="domain" description="RING-type" evidence="19">
    <location>
        <begin position="773"/>
        <end position="974"/>
    </location>
</feature>
<reference evidence="20" key="1">
    <citation type="submission" date="2021-09" db="EMBL/GenBank/DDBJ databases">
        <authorList>
            <consortium name="AG Swart"/>
            <person name="Singh M."/>
            <person name="Singh A."/>
            <person name="Seah K."/>
            <person name="Emmerich C."/>
        </authorList>
    </citation>
    <scope>NUCLEOTIDE SEQUENCE</scope>
    <source>
        <strain evidence="20">ATCC30299</strain>
    </source>
</reference>
<dbReference type="InterPro" id="IPR019400">
    <property type="entry name" value="Peptidase_C65_otubain"/>
</dbReference>
<evidence type="ECO:0000256" key="4">
    <source>
        <dbReference type="ARBA" id="ARBA00004906"/>
    </source>
</evidence>
<evidence type="ECO:0000256" key="6">
    <source>
        <dbReference type="ARBA" id="ARBA00022679"/>
    </source>
</evidence>
<dbReference type="InterPro" id="IPR017907">
    <property type="entry name" value="Znf_RING_CS"/>
</dbReference>
<keyword evidence="7" id="KW-0812">Transmembrane</keyword>
<keyword evidence="9" id="KW-0677">Repeat</keyword>
<name>A0AAU9IB04_9CILI</name>
<dbReference type="GO" id="GO:0016567">
    <property type="term" value="P:protein ubiquitination"/>
    <property type="evidence" value="ECO:0007669"/>
    <property type="project" value="InterPro"/>
</dbReference>
<proteinExistence type="predicted"/>
<evidence type="ECO:0000313" key="21">
    <source>
        <dbReference type="Proteomes" id="UP001162131"/>
    </source>
</evidence>
<dbReference type="FunFam" id="3.30.40.10:FF:000051">
    <property type="entry name" value="RBR-type E3 ubiquitin transferase"/>
    <property type="match status" value="1"/>
</dbReference>
<dbReference type="SMART" id="SM00647">
    <property type="entry name" value="IBR"/>
    <property type="match status" value="2"/>
</dbReference>
<dbReference type="GO" id="GO:0006508">
    <property type="term" value="P:proteolysis"/>
    <property type="evidence" value="ECO:0007669"/>
    <property type="project" value="UniProtKB-KW"/>
</dbReference>
<evidence type="ECO:0000256" key="2">
    <source>
        <dbReference type="ARBA" id="ARBA00001798"/>
    </source>
</evidence>
<evidence type="ECO:0000256" key="11">
    <source>
        <dbReference type="ARBA" id="ARBA00022786"/>
    </source>
</evidence>
<dbReference type="Pfam" id="PF10275">
    <property type="entry name" value="Peptidase_C65"/>
    <property type="match status" value="1"/>
</dbReference>
<dbReference type="InterPro" id="IPR038765">
    <property type="entry name" value="Papain-like_cys_pep_sf"/>
</dbReference>
<gene>
    <name evidence="20" type="ORF">BSTOLATCC_MIC2802</name>
</gene>
<dbReference type="GO" id="GO:0004843">
    <property type="term" value="F:cysteine-type deubiquitinase activity"/>
    <property type="evidence" value="ECO:0007669"/>
    <property type="project" value="UniProtKB-EC"/>
</dbReference>
<evidence type="ECO:0000256" key="5">
    <source>
        <dbReference type="ARBA" id="ARBA00022670"/>
    </source>
</evidence>
<evidence type="ECO:0000259" key="19">
    <source>
        <dbReference type="PROSITE" id="PS51873"/>
    </source>
</evidence>
<dbReference type="Pfam" id="PF13445">
    <property type="entry name" value="zf-RING_UBOX"/>
    <property type="match status" value="1"/>
</dbReference>
<dbReference type="Proteomes" id="UP001162131">
    <property type="component" value="Unassembled WGS sequence"/>
</dbReference>
<evidence type="ECO:0000256" key="8">
    <source>
        <dbReference type="ARBA" id="ARBA00022723"/>
    </source>
</evidence>
<protein>
    <recommendedName>
        <fullName evidence="22">Ubiquitinyl hydrolase 1</fullName>
    </recommendedName>
</protein>
<dbReference type="InterPro" id="IPR001841">
    <property type="entry name" value="Znf_RING"/>
</dbReference>
<dbReference type="EMBL" id="CAJZBQ010000003">
    <property type="protein sequence ID" value="CAG9311100.1"/>
    <property type="molecule type" value="Genomic_DNA"/>
</dbReference>
<dbReference type="PANTHER" id="PTHR11685">
    <property type="entry name" value="RBR FAMILY RING FINGER AND IBR DOMAIN-CONTAINING"/>
    <property type="match status" value="1"/>
</dbReference>
<dbReference type="SUPFAM" id="SSF57850">
    <property type="entry name" value="RING/U-box"/>
    <property type="match status" value="3"/>
</dbReference>
<comment type="catalytic activity">
    <reaction evidence="1">
        <text>Thiol-dependent hydrolysis of ester, thioester, amide, peptide and isopeptide bonds formed by the C-terminal Gly of ubiquitin (a 76-residue protein attached to proteins as an intracellular targeting signal).</text>
        <dbReference type="EC" id="3.4.19.12"/>
    </reaction>
</comment>
<dbReference type="Gene3D" id="3.30.200.60">
    <property type="entry name" value="Peptidase C65 Otubain, subdomain 1"/>
    <property type="match status" value="1"/>
</dbReference>
<dbReference type="SMART" id="SM00184">
    <property type="entry name" value="RING"/>
    <property type="match status" value="4"/>
</dbReference>
<comment type="pathway">
    <text evidence="4">Protein modification; protein ubiquitination.</text>
</comment>
<dbReference type="GO" id="GO:0008270">
    <property type="term" value="F:zinc ion binding"/>
    <property type="evidence" value="ECO:0007669"/>
    <property type="project" value="UniProtKB-KW"/>
</dbReference>
<keyword evidence="6" id="KW-0808">Transferase</keyword>
<dbReference type="InterPro" id="IPR042468">
    <property type="entry name" value="Peptidase_C65_otubain_sub1"/>
</dbReference>
<dbReference type="InterPro" id="IPR002867">
    <property type="entry name" value="IBR_dom"/>
</dbReference>
<keyword evidence="10 17" id="KW-0863">Zinc-finger</keyword>
<keyword evidence="21" id="KW-1185">Reference proteome</keyword>
<evidence type="ECO:0000256" key="9">
    <source>
        <dbReference type="ARBA" id="ARBA00022737"/>
    </source>
</evidence>
<feature type="domain" description="RING-type" evidence="18">
    <location>
        <begin position="777"/>
        <end position="826"/>
    </location>
</feature>
<comment type="catalytic activity">
    <reaction evidence="2">
        <text>[E2 ubiquitin-conjugating enzyme]-S-ubiquitinyl-L-cysteine + [acceptor protein]-L-lysine = [E2 ubiquitin-conjugating enzyme]-L-cysteine + [acceptor protein]-N(6)-ubiquitinyl-L-lysine.</text>
        <dbReference type="EC" id="2.3.2.31"/>
    </reaction>
</comment>
<evidence type="ECO:0000313" key="20">
    <source>
        <dbReference type="EMBL" id="CAG9311100.1"/>
    </source>
</evidence>
<keyword evidence="14" id="KW-0862">Zinc</keyword>
<dbReference type="GO" id="GO:0005737">
    <property type="term" value="C:cytoplasm"/>
    <property type="evidence" value="ECO:0007669"/>
    <property type="project" value="UniProtKB-ARBA"/>
</dbReference>
<dbReference type="Gene3D" id="1.20.1300.20">
    <property type="entry name" value="Peptidase C65 Otubain, subdomain 2"/>
    <property type="match status" value="1"/>
</dbReference>
<keyword evidence="12" id="KW-0378">Hydrolase</keyword>
<dbReference type="PROSITE" id="PS50089">
    <property type="entry name" value="ZF_RING_2"/>
    <property type="match status" value="1"/>
</dbReference>